<comment type="subcellular location">
    <subcellularLocation>
        <location evidence="1">Secreted</location>
        <location evidence="1">Cell wall</location>
    </subcellularLocation>
</comment>
<dbReference type="PRINTS" id="PR01217">
    <property type="entry name" value="PRICHEXTENSN"/>
</dbReference>
<evidence type="ECO:0000256" key="6">
    <source>
        <dbReference type="SAM" id="MobiDB-lite"/>
    </source>
</evidence>
<sequence length="632" mass="65498">MTTLRTKRAVSALAALTLAVGGIGAVEIFSDAAAPAAHAATCPAPTTDITSKMTVGQPELVDDNGNATTNLTVGQTLGYKVKWSTSSKVTAGQYFQYKLSTKSANPIAPFTFDVKSASGTVIGCATWGSDGTVKVVFNEAAEGAASWDGWVITRSRLTLEANEIGGTQPFHLTETKFVDVNVKKGVGVGEGFRKDGFWTYPGTVWNKSRTISWRVTIPGGSAGLKNVTFTDNSEDTKWDFDCTDLTSQLKNAANFKLLAAVGGANYAGADLSNGSLSKNATITCDANALKIQIPEIPANQFAVFTLYGRVENLVNGRYWNTANIEAPGTPGASVASEKLVYGADAGAEAKQVFSIAKKVDDSAAALTDDPDFSFEVTLKGPGVDKTETVTVKKGQTYTYPDKLPVGTKVTIKEKNLPDASVLWDNATSGVFSESDGVTLGADKKTATLTVNPEKDYTATVTNVTKPKPTPTPSTTTPTPEPTPSTTTPAPSPTPSTTTPAPKPTPSTTTPAPKPTPSTTTPEPTPSTTTPAPKPTPSTTTPAPKPTPSTTTPAPKPTPSTTTPEPSPSTTTSVPPAPTESTPPSTPSEQPKKPKNPKSSLAKTGANSGILLGLGMAALIAGGAAVATRRKMD</sequence>
<feature type="compositionally biased region" description="Low complexity" evidence="6">
    <location>
        <begin position="472"/>
        <end position="588"/>
    </location>
</feature>
<keyword evidence="7" id="KW-0472">Membrane</keyword>
<feature type="transmembrane region" description="Helical" evidence="7">
    <location>
        <begin position="608"/>
        <end position="627"/>
    </location>
</feature>
<keyword evidence="3" id="KW-0964">Secreted</keyword>
<dbReference type="NCBIfam" id="TIGR01167">
    <property type="entry name" value="LPXTG_anchor"/>
    <property type="match status" value="1"/>
</dbReference>
<gene>
    <name evidence="10" type="ORF">AOLFYP35_00406</name>
</gene>
<feature type="chain" id="PRO_5039321605" description="DUF5979 domain-containing protein" evidence="8">
    <location>
        <begin position="26"/>
        <end position="632"/>
    </location>
</feature>
<evidence type="ECO:0000256" key="1">
    <source>
        <dbReference type="ARBA" id="ARBA00004191"/>
    </source>
</evidence>
<feature type="signal peptide" evidence="8">
    <location>
        <begin position="1"/>
        <end position="25"/>
    </location>
</feature>
<dbReference type="Pfam" id="PF19407">
    <property type="entry name" value="DUF5979"/>
    <property type="match status" value="1"/>
</dbReference>
<keyword evidence="7" id="KW-0812">Transmembrane</keyword>
<dbReference type="PANTHER" id="PTHR24216">
    <property type="entry name" value="PAXILLIN-RELATED"/>
    <property type="match status" value="1"/>
</dbReference>
<evidence type="ECO:0000256" key="4">
    <source>
        <dbReference type="ARBA" id="ARBA00022729"/>
    </source>
</evidence>
<keyword evidence="2" id="KW-0134">Cell wall</keyword>
<dbReference type="InterPro" id="IPR011252">
    <property type="entry name" value="Fibrogen-bd_dom1"/>
</dbReference>
<dbReference type="PANTHER" id="PTHR24216:SF65">
    <property type="entry name" value="PAXILLIN-LIKE PROTEIN 1"/>
    <property type="match status" value="1"/>
</dbReference>
<evidence type="ECO:0000256" key="5">
    <source>
        <dbReference type="ARBA" id="ARBA00023088"/>
    </source>
</evidence>
<evidence type="ECO:0000256" key="8">
    <source>
        <dbReference type="SAM" id="SignalP"/>
    </source>
</evidence>
<dbReference type="InterPro" id="IPR008966">
    <property type="entry name" value="Adhesion_dom_sf"/>
</dbReference>
<feature type="region of interest" description="Disordered" evidence="6">
    <location>
        <begin position="457"/>
        <end position="604"/>
    </location>
</feature>
<evidence type="ECO:0000256" key="7">
    <source>
        <dbReference type="SAM" id="Phobius"/>
    </source>
</evidence>
<evidence type="ECO:0000256" key="3">
    <source>
        <dbReference type="ARBA" id="ARBA00022525"/>
    </source>
</evidence>
<keyword evidence="7" id="KW-1133">Transmembrane helix</keyword>
<evidence type="ECO:0000256" key="2">
    <source>
        <dbReference type="ARBA" id="ARBA00022512"/>
    </source>
</evidence>
<reference evidence="10" key="1">
    <citation type="submission" date="2019-11" db="EMBL/GenBank/DDBJ databases">
        <authorList>
            <person name="Feng L."/>
        </authorList>
    </citation>
    <scope>NUCLEOTIDE SEQUENCE</scope>
    <source>
        <strain evidence="10">AodontolyticusLFYP35</strain>
    </source>
</reference>
<dbReference type="AlphaFoldDB" id="A0A6N2RME7"/>
<dbReference type="InterPro" id="IPR046022">
    <property type="entry name" value="DUF5979"/>
</dbReference>
<organism evidence="10">
    <name type="scientific">Schaalia odontolytica</name>
    <dbReference type="NCBI Taxonomy" id="1660"/>
    <lineage>
        <taxon>Bacteria</taxon>
        <taxon>Bacillati</taxon>
        <taxon>Actinomycetota</taxon>
        <taxon>Actinomycetes</taxon>
        <taxon>Actinomycetales</taxon>
        <taxon>Actinomycetaceae</taxon>
        <taxon>Schaalia</taxon>
    </lineage>
</organism>
<accession>A0A6N2RME7</accession>
<protein>
    <recommendedName>
        <fullName evidence="9">DUF5979 domain-containing protein</fullName>
    </recommendedName>
</protein>
<dbReference type="EMBL" id="CACRSM010000002">
    <property type="protein sequence ID" value="VYS81489.1"/>
    <property type="molecule type" value="Genomic_DNA"/>
</dbReference>
<feature type="domain" description="DUF5979" evidence="9">
    <location>
        <begin position="353"/>
        <end position="462"/>
    </location>
</feature>
<evidence type="ECO:0000259" key="9">
    <source>
        <dbReference type="Pfam" id="PF19407"/>
    </source>
</evidence>
<name>A0A6N2RME7_9ACTO</name>
<keyword evidence="4 8" id="KW-0732">Signal</keyword>
<keyword evidence="5" id="KW-0572">Peptidoglycan-anchor</keyword>
<dbReference type="GO" id="GO:0007155">
    <property type="term" value="P:cell adhesion"/>
    <property type="evidence" value="ECO:0007669"/>
    <property type="project" value="InterPro"/>
</dbReference>
<dbReference type="SUPFAM" id="SSF49401">
    <property type="entry name" value="Bacterial adhesins"/>
    <property type="match status" value="1"/>
</dbReference>
<dbReference type="Gene3D" id="2.60.40.1280">
    <property type="match status" value="1"/>
</dbReference>
<proteinExistence type="predicted"/>
<evidence type="ECO:0000313" key="10">
    <source>
        <dbReference type="EMBL" id="VYS81489.1"/>
    </source>
</evidence>